<reference evidence="9 10" key="1">
    <citation type="submission" date="2016-10" db="EMBL/GenBank/DDBJ databases">
        <authorList>
            <person name="de Groot N.N."/>
        </authorList>
    </citation>
    <scope>NUCLEOTIDE SEQUENCE [LARGE SCALE GENOMIC DNA]</scope>
    <source>
        <strain evidence="9 10">Nm13</strain>
    </source>
</reference>
<organism evidence="9 10">
    <name type="scientific">Nitrosomonas ureae</name>
    <dbReference type="NCBI Taxonomy" id="44577"/>
    <lineage>
        <taxon>Bacteria</taxon>
        <taxon>Pseudomonadati</taxon>
        <taxon>Pseudomonadota</taxon>
        <taxon>Betaproteobacteria</taxon>
        <taxon>Nitrosomonadales</taxon>
        <taxon>Nitrosomonadaceae</taxon>
        <taxon>Nitrosomonas</taxon>
    </lineage>
</organism>
<dbReference type="Pfam" id="PF03775">
    <property type="entry name" value="MinC_C"/>
    <property type="match status" value="1"/>
</dbReference>
<evidence type="ECO:0000256" key="2">
    <source>
        <dbReference type="ARBA" id="ARBA00022618"/>
    </source>
</evidence>
<dbReference type="OrthoDB" id="9794530at2"/>
<keyword evidence="2 6" id="KW-0132">Cell division</keyword>
<dbReference type="GO" id="GO:0000917">
    <property type="term" value="P:division septum assembly"/>
    <property type="evidence" value="ECO:0007669"/>
    <property type="project" value="UniProtKB-KW"/>
</dbReference>
<evidence type="ECO:0000256" key="3">
    <source>
        <dbReference type="ARBA" id="ARBA00023210"/>
    </source>
</evidence>
<dbReference type="SUPFAM" id="SSF63848">
    <property type="entry name" value="Cell-division inhibitor MinC, C-terminal domain"/>
    <property type="match status" value="1"/>
</dbReference>
<dbReference type="InterPro" id="IPR036145">
    <property type="entry name" value="MinC_C_sf"/>
</dbReference>
<comment type="similarity">
    <text evidence="1 6">Belongs to the MinC family.</text>
</comment>
<evidence type="ECO:0000256" key="5">
    <source>
        <dbReference type="ARBA" id="ARBA00025606"/>
    </source>
</evidence>
<keyword evidence="4 6" id="KW-0131">Cell cycle</keyword>
<dbReference type="GO" id="GO:0000902">
    <property type="term" value="P:cell morphogenesis"/>
    <property type="evidence" value="ECO:0007669"/>
    <property type="project" value="InterPro"/>
</dbReference>
<proteinExistence type="inferred from homology"/>
<feature type="domain" description="Septum formation inhibitor MinC C-terminal" evidence="7">
    <location>
        <begin position="153"/>
        <end position="251"/>
    </location>
</feature>
<name>A0A1H5SAZ0_9PROT</name>
<dbReference type="PANTHER" id="PTHR34108:SF1">
    <property type="entry name" value="SEPTUM SITE-DETERMINING PROTEIN MINC"/>
    <property type="match status" value="1"/>
</dbReference>
<evidence type="ECO:0000313" key="10">
    <source>
        <dbReference type="Proteomes" id="UP000236753"/>
    </source>
</evidence>
<dbReference type="InterPro" id="IPR013033">
    <property type="entry name" value="MinC"/>
</dbReference>
<dbReference type="InterPro" id="IPR007874">
    <property type="entry name" value="MinC_N"/>
</dbReference>
<evidence type="ECO:0000259" key="7">
    <source>
        <dbReference type="Pfam" id="PF03775"/>
    </source>
</evidence>
<dbReference type="GO" id="GO:1901891">
    <property type="term" value="P:regulation of cell septum assembly"/>
    <property type="evidence" value="ECO:0007669"/>
    <property type="project" value="InterPro"/>
</dbReference>
<dbReference type="Pfam" id="PF05209">
    <property type="entry name" value="MinC_N"/>
    <property type="match status" value="1"/>
</dbReference>
<evidence type="ECO:0000256" key="6">
    <source>
        <dbReference type="HAMAP-Rule" id="MF_00267"/>
    </source>
</evidence>
<sequence length="255" mass="28084">MLNTSPILEFKSSTFFSPILILYTNDMVAIEQMLHEKINLAPDFFKDSPLIIDLRELNKLNLDLDFAQIAQLLKRTGFFPVGIRGGNEQQNKQARALSLPIDTVRELGNPIIIGEAQKQESIQQPPAQPEVVIVKESVQPTAIPPVPAASVLVTQPIRSGQRIYSSGDLIILSQVSAGAEIMAEGNIHVYNTLRGRALAGVHGNTAARIFCFDLQAELVSIAGDYKTSEDLNKQTYNNPVQVYLQNHALIIKEIA</sequence>
<dbReference type="InterPro" id="IPR005526">
    <property type="entry name" value="Septum_form_inhib_MinC_C"/>
</dbReference>
<dbReference type="HAMAP" id="MF_00267">
    <property type="entry name" value="MinC"/>
    <property type="match status" value="1"/>
</dbReference>
<dbReference type="PANTHER" id="PTHR34108">
    <property type="entry name" value="SEPTUM SITE-DETERMINING PROTEIN MINC"/>
    <property type="match status" value="1"/>
</dbReference>
<protein>
    <recommendedName>
        <fullName evidence="6">Probable septum site-determining protein MinC</fullName>
    </recommendedName>
</protein>
<evidence type="ECO:0000256" key="4">
    <source>
        <dbReference type="ARBA" id="ARBA00023306"/>
    </source>
</evidence>
<accession>A0A1H5SAZ0</accession>
<dbReference type="NCBIfam" id="TIGR01222">
    <property type="entry name" value="minC"/>
    <property type="match status" value="1"/>
</dbReference>
<evidence type="ECO:0000313" key="9">
    <source>
        <dbReference type="EMBL" id="SEF47580.1"/>
    </source>
</evidence>
<dbReference type="Gene3D" id="3.30.70.260">
    <property type="match status" value="1"/>
</dbReference>
<evidence type="ECO:0000256" key="1">
    <source>
        <dbReference type="ARBA" id="ARBA00006291"/>
    </source>
</evidence>
<gene>
    <name evidence="6" type="primary">minC</name>
    <name evidence="9" type="ORF">SAMN05216334_10288</name>
</gene>
<dbReference type="EMBL" id="FNUX01000002">
    <property type="protein sequence ID" value="SEF47580.1"/>
    <property type="molecule type" value="Genomic_DNA"/>
</dbReference>
<dbReference type="RefSeq" id="WP_103965366.1">
    <property type="nucleotide sequence ID" value="NZ_FNUX01000002.1"/>
</dbReference>
<dbReference type="InterPro" id="IPR016098">
    <property type="entry name" value="CAP/MinC_C"/>
</dbReference>
<dbReference type="GO" id="GO:0051302">
    <property type="term" value="P:regulation of cell division"/>
    <property type="evidence" value="ECO:0007669"/>
    <property type="project" value="InterPro"/>
</dbReference>
<comment type="subunit">
    <text evidence="6">Interacts with MinD and FtsZ.</text>
</comment>
<comment type="function">
    <text evidence="5 6">Cell division inhibitor that blocks the formation of polar Z ring septums. Rapidly oscillates between the poles of the cell to destabilize FtsZ filaments that have formed before they mature into polar Z rings. Prevents FtsZ polymerization.</text>
</comment>
<evidence type="ECO:0000259" key="8">
    <source>
        <dbReference type="Pfam" id="PF05209"/>
    </source>
</evidence>
<feature type="domain" description="Septum formation inhibitor MinC N-terminal" evidence="8">
    <location>
        <begin position="8"/>
        <end position="80"/>
    </location>
</feature>
<dbReference type="Proteomes" id="UP000236753">
    <property type="component" value="Unassembled WGS sequence"/>
</dbReference>
<dbReference type="Gene3D" id="2.160.20.70">
    <property type="match status" value="1"/>
</dbReference>
<keyword evidence="3 6" id="KW-0717">Septation</keyword>
<dbReference type="AlphaFoldDB" id="A0A1H5SAZ0"/>